<proteinExistence type="inferred from homology"/>
<dbReference type="PANTHER" id="PTHR11910">
    <property type="entry name" value="ATP SYNTHASE DELTA CHAIN"/>
    <property type="match status" value="1"/>
</dbReference>
<keyword evidence="5 8" id="KW-0472">Membrane</keyword>
<keyword evidence="2 8" id="KW-0813">Transport</keyword>
<evidence type="ECO:0000256" key="2">
    <source>
        <dbReference type="ARBA" id="ARBA00022448"/>
    </source>
</evidence>
<dbReference type="PRINTS" id="PR00125">
    <property type="entry name" value="ATPASEDELTA"/>
</dbReference>
<dbReference type="NCBIfam" id="NF009967">
    <property type="entry name" value="PRK13430.1"/>
    <property type="match status" value="1"/>
</dbReference>
<organism evidence="9 10">
    <name type="scientific">Antiquaquibacter soli</name>
    <dbReference type="NCBI Taxonomy" id="3064523"/>
    <lineage>
        <taxon>Bacteria</taxon>
        <taxon>Bacillati</taxon>
        <taxon>Actinomycetota</taxon>
        <taxon>Actinomycetes</taxon>
        <taxon>Micrococcales</taxon>
        <taxon>Microbacteriaceae</taxon>
        <taxon>Antiquaquibacter</taxon>
    </lineage>
</organism>
<dbReference type="Proteomes" id="UP001241072">
    <property type="component" value="Unassembled WGS sequence"/>
</dbReference>
<evidence type="ECO:0000313" key="10">
    <source>
        <dbReference type="Proteomes" id="UP001241072"/>
    </source>
</evidence>
<accession>A0ABT9BNZ5</accession>
<evidence type="ECO:0000256" key="8">
    <source>
        <dbReference type="HAMAP-Rule" id="MF_01416"/>
    </source>
</evidence>
<keyword evidence="8" id="KW-1003">Cell membrane</keyword>
<keyword evidence="10" id="KW-1185">Reference proteome</keyword>
<evidence type="ECO:0000256" key="5">
    <source>
        <dbReference type="ARBA" id="ARBA00023136"/>
    </source>
</evidence>
<dbReference type="HAMAP" id="MF_01416">
    <property type="entry name" value="ATP_synth_delta_bact"/>
    <property type="match status" value="1"/>
</dbReference>
<keyword evidence="7 8" id="KW-0066">ATP synthesis</keyword>
<comment type="function">
    <text evidence="8">This protein is part of the stalk that links CF(0) to CF(1). It either transmits conformational changes from CF(0) to CF(1) or is implicated in proton conduction.</text>
</comment>
<dbReference type="PROSITE" id="PS00389">
    <property type="entry name" value="ATPASE_DELTA"/>
    <property type="match status" value="1"/>
</dbReference>
<reference evidence="9 10" key="1">
    <citation type="submission" date="2023-07" db="EMBL/GenBank/DDBJ databases">
        <title>Protaetiibacter sp. nov WY-16 isolated from soil.</title>
        <authorList>
            <person name="Liu B."/>
            <person name="Wan Y."/>
        </authorList>
    </citation>
    <scope>NUCLEOTIDE SEQUENCE [LARGE SCALE GENOMIC DNA]</scope>
    <source>
        <strain evidence="9 10">WY-16</strain>
    </source>
</reference>
<evidence type="ECO:0000256" key="6">
    <source>
        <dbReference type="ARBA" id="ARBA00023196"/>
    </source>
</evidence>
<keyword evidence="6 8" id="KW-0139">CF(1)</keyword>
<comment type="caution">
    <text evidence="9">The sequence shown here is derived from an EMBL/GenBank/DDBJ whole genome shotgun (WGS) entry which is preliminary data.</text>
</comment>
<sequence length="263" mass="26978">MGSATREALASAKRALEGVSAKDALAMATQLFQAGRVIGESAQLRAALADPSADPAAKQAVIEALFSGLGAPARALLTDIAASRWSTQDDLLAGIEEVGIRAAALSAGKGVSIEDELFSFGAAVSSDAELELAVGSKLGSPAAKAALVRSLLKKASPQTLAIVEHLVQQPRGRRIGELIRSAASIVADQAGLSVATVVSAVPLSAAQLERLRAGLAKQHGRDLRINQVVDPSIIGGLRVQIGDDVIDGSVSTRLTDLRIRLAS</sequence>
<dbReference type="Pfam" id="PF00213">
    <property type="entry name" value="OSCP"/>
    <property type="match status" value="1"/>
</dbReference>
<evidence type="ECO:0000256" key="4">
    <source>
        <dbReference type="ARBA" id="ARBA00023065"/>
    </source>
</evidence>
<protein>
    <recommendedName>
        <fullName evidence="8">ATP synthase subunit delta</fullName>
    </recommendedName>
    <alternativeName>
        <fullName evidence="8">ATP synthase F(1) sector subunit delta</fullName>
    </alternativeName>
    <alternativeName>
        <fullName evidence="8">F-type ATPase subunit delta</fullName>
        <shortName evidence="8">F-ATPase subunit delta</shortName>
    </alternativeName>
</protein>
<evidence type="ECO:0000256" key="7">
    <source>
        <dbReference type="ARBA" id="ARBA00023310"/>
    </source>
</evidence>
<dbReference type="EMBL" id="JAUQUB010000001">
    <property type="protein sequence ID" value="MDO7881516.1"/>
    <property type="molecule type" value="Genomic_DNA"/>
</dbReference>
<evidence type="ECO:0000256" key="3">
    <source>
        <dbReference type="ARBA" id="ARBA00022781"/>
    </source>
</evidence>
<dbReference type="InterPro" id="IPR020781">
    <property type="entry name" value="ATPase_OSCP/d_CS"/>
</dbReference>
<dbReference type="NCBIfam" id="TIGR01145">
    <property type="entry name" value="ATP_synt_delta"/>
    <property type="match status" value="1"/>
</dbReference>
<name>A0ABT9BNZ5_9MICO</name>
<evidence type="ECO:0000256" key="1">
    <source>
        <dbReference type="ARBA" id="ARBA00004370"/>
    </source>
</evidence>
<evidence type="ECO:0000313" key="9">
    <source>
        <dbReference type="EMBL" id="MDO7881516.1"/>
    </source>
</evidence>
<comment type="similarity">
    <text evidence="8">Belongs to the ATPase delta chain family.</text>
</comment>
<comment type="subcellular location">
    <subcellularLocation>
        <location evidence="8">Cell membrane</location>
        <topology evidence="8">Peripheral membrane protein</topology>
    </subcellularLocation>
    <subcellularLocation>
        <location evidence="1">Membrane</location>
    </subcellularLocation>
</comment>
<dbReference type="RefSeq" id="WP_305001925.1">
    <property type="nucleotide sequence ID" value="NZ_JAUQUB010000001.1"/>
</dbReference>
<gene>
    <name evidence="8" type="primary">atpH</name>
    <name evidence="9" type="ORF">Q5716_04670</name>
</gene>
<dbReference type="InterPro" id="IPR000711">
    <property type="entry name" value="ATPase_OSCP/dsu"/>
</dbReference>
<comment type="function">
    <text evidence="8">F(1)F(0) ATP synthase produces ATP from ADP in the presence of a proton or sodium gradient. F-type ATPases consist of two structural domains, F(1) containing the extramembraneous catalytic core and F(0) containing the membrane proton channel, linked together by a central stalk and a peripheral stalk. During catalysis, ATP synthesis in the catalytic domain of F(1) is coupled via a rotary mechanism of the central stalk subunits to proton translocation.</text>
</comment>
<keyword evidence="3 8" id="KW-0375">Hydrogen ion transport</keyword>
<keyword evidence="4 8" id="KW-0406">Ion transport</keyword>